<evidence type="ECO:0000259" key="8">
    <source>
        <dbReference type="Pfam" id="PF08281"/>
    </source>
</evidence>
<feature type="domain" description="RNA polymerase sigma factor 70 region 4 type 2" evidence="8">
    <location>
        <begin position="130"/>
        <end position="182"/>
    </location>
</feature>
<organism evidence="9 10">
    <name type="scientific">Rosistilla ulvae</name>
    <dbReference type="NCBI Taxonomy" id="1930277"/>
    <lineage>
        <taxon>Bacteria</taxon>
        <taxon>Pseudomonadati</taxon>
        <taxon>Planctomycetota</taxon>
        <taxon>Planctomycetia</taxon>
        <taxon>Pirellulales</taxon>
        <taxon>Pirellulaceae</taxon>
        <taxon>Rosistilla</taxon>
    </lineage>
</organism>
<dbReference type="InterPro" id="IPR013325">
    <property type="entry name" value="RNA_pol_sigma_r2"/>
</dbReference>
<dbReference type="InterPro" id="IPR007627">
    <property type="entry name" value="RNA_pol_sigma70_r2"/>
</dbReference>
<keyword evidence="4 6" id="KW-0238">DNA-binding</keyword>
<dbReference type="InterPro" id="IPR014284">
    <property type="entry name" value="RNA_pol_sigma-70_dom"/>
</dbReference>
<dbReference type="Pfam" id="PF08281">
    <property type="entry name" value="Sigma70_r4_2"/>
    <property type="match status" value="1"/>
</dbReference>
<gene>
    <name evidence="9" type="primary">rpoE_8</name>
    <name evidence="9" type="ORF">EC9_47120</name>
</gene>
<dbReference type="OrthoDB" id="266768at2"/>
<dbReference type="RefSeq" id="WP_145348311.1">
    <property type="nucleotide sequence ID" value="NZ_CP036261.1"/>
</dbReference>
<dbReference type="InterPro" id="IPR036388">
    <property type="entry name" value="WH-like_DNA-bd_sf"/>
</dbReference>
<name>A0A517M6L8_9BACT</name>
<keyword evidence="3 6" id="KW-0731">Sigma factor</keyword>
<dbReference type="Pfam" id="PF04542">
    <property type="entry name" value="Sigma70_r2"/>
    <property type="match status" value="1"/>
</dbReference>
<dbReference type="SUPFAM" id="SSF88659">
    <property type="entry name" value="Sigma3 and sigma4 domains of RNA polymerase sigma factors"/>
    <property type="match status" value="1"/>
</dbReference>
<dbReference type="InterPro" id="IPR039425">
    <property type="entry name" value="RNA_pol_sigma-70-like"/>
</dbReference>
<evidence type="ECO:0000259" key="7">
    <source>
        <dbReference type="Pfam" id="PF04542"/>
    </source>
</evidence>
<evidence type="ECO:0000256" key="6">
    <source>
        <dbReference type="RuleBase" id="RU000716"/>
    </source>
</evidence>
<reference evidence="9 10" key="1">
    <citation type="submission" date="2019-02" db="EMBL/GenBank/DDBJ databases">
        <title>Deep-cultivation of Planctomycetes and their phenomic and genomic characterization uncovers novel biology.</title>
        <authorList>
            <person name="Wiegand S."/>
            <person name="Jogler M."/>
            <person name="Boedeker C."/>
            <person name="Pinto D."/>
            <person name="Vollmers J."/>
            <person name="Rivas-Marin E."/>
            <person name="Kohn T."/>
            <person name="Peeters S.H."/>
            <person name="Heuer A."/>
            <person name="Rast P."/>
            <person name="Oberbeckmann S."/>
            <person name="Bunk B."/>
            <person name="Jeske O."/>
            <person name="Meyerdierks A."/>
            <person name="Storesund J.E."/>
            <person name="Kallscheuer N."/>
            <person name="Luecker S."/>
            <person name="Lage O.M."/>
            <person name="Pohl T."/>
            <person name="Merkel B.J."/>
            <person name="Hornburger P."/>
            <person name="Mueller R.-W."/>
            <person name="Bruemmer F."/>
            <person name="Labrenz M."/>
            <person name="Spormann A.M."/>
            <person name="Op den Camp H."/>
            <person name="Overmann J."/>
            <person name="Amann R."/>
            <person name="Jetten M.S.M."/>
            <person name="Mascher T."/>
            <person name="Medema M.H."/>
            <person name="Devos D.P."/>
            <person name="Kaster A.-K."/>
            <person name="Ovreas L."/>
            <person name="Rohde M."/>
            <person name="Galperin M.Y."/>
            <person name="Jogler C."/>
        </authorList>
    </citation>
    <scope>NUCLEOTIDE SEQUENCE [LARGE SCALE GENOMIC DNA]</scope>
    <source>
        <strain evidence="9 10">EC9</strain>
    </source>
</reference>
<dbReference type="KEGG" id="ruv:EC9_47120"/>
<proteinExistence type="inferred from homology"/>
<dbReference type="GO" id="GO:0016987">
    <property type="term" value="F:sigma factor activity"/>
    <property type="evidence" value="ECO:0007669"/>
    <property type="project" value="UniProtKB-KW"/>
</dbReference>
<dbReference type="SUPFAM" id="SSF88946">
    <property type="entry name" value="Sigma2 domain of RNA polymerase sigma factors"/>
    <property type="match status" value="1"/>
</dbReference>
<dbReference type="Gene3D" id="1.10.10.10">
    <property type="entry name" value="Winged helix-like DNA-binding domain superfamily/Winged helix DNA-binding domain"/>
    <property type="match status" value="1"/>
</dbReference>
<dbReference type="Gene3D" id="1.10.1740.10">
    <property type="match status" value="1"/>
</dbReference>
<dbReference type="PANTHER" id="PTHR43133:SF51">
    <property type="entry name" value="RNA POLYMERASE SIGMA FACTOR"/>
    <property type="match status" value="1"/>
</dbReference>
<feature type="domain" description="RNA polymerase sigma-70 region 2" evidence="7">
    <location>
        <begin position="31"/>
        <end position="97"/>
    </location>
</feature>
<dbReference type="PANTHER" id="PTHR43133">
    <property type="entry name" value="RNA POLYMERASE ECF-TYPE SIGMA FACTO"/>
    <property type="match status" value="1"/>
</dbReference>
<dbReference type="InterPro" id="IPR013249">
    <property type="entry name" value="RNA_pol_sigma70_r4_t2"/>
</dbReference>
<evidence type="ECO:0000256" key="5">
    <source>
        <dbReference type="ARBA" id="ARBA00023163"/>
    </source>
</evidence>
<evidence type="ECO:0000256" key="3">
    <source>
        <dbReference type="ARBA" id="ARBA00023082"/>
    </source>
</evidence>
<keyword evidence="10" id="KW-1185">Reference proteome</keyword>
<comment type="similarity">
    <text evidence="1 6">Belongs to the sigma-70 factor family. ECF subfamily.</text>
</comment>
<evidence type="ECO:0000256" key="1">
    <source>
        <dbReference type="ARBA" id="ARBA00010641"/>
    </source>
</evidence>
<evidence type="ECO:0000256" key="4">
    <source>
        <dbReference type="ARBA" id="ARBA00023125"/>
    </source>
</evidence>
<evidence type="ECO:0000256" key="2">
    <source>
        <dbReference type="ARBA" id="ARBA00023015"/>
    </source>
</evidence>
<sequence>MTDPTPSNDAHLEDALRRTRDGDKAAFETVIRRFEKPLRSWLAGHVPPGIDVDEVAQRTFVAAYCRLSDYQPGTQFAAWLFTIARFQLRTETTRLRRIADYHSRYGPDLLQRELDRRSEEAPQRWDTRLDSLHLCLDALSEPLRRFVDWRYEEEIPLEEMAARCGRSVAAVKKQLWKARQALQQCVETRLARADGGLQ</sequence>
<keyword evidence="5 6" id="KW-0804">Transcription</keyword>
<dbReference type="InterPro" id="IPR013324">
    <property type="entry name" value="RNA_pol_sigma_r3/r4-like"/>
</dbReference>
<dbReference type="NCBIfam" id="TIGR02937">
    <property type="entry name" value="sigma70-ECF"/>
    <property type="match status" value="1"/>
</dbReference>
<dbReference type="EMBL" id="CP036261">
    <property type="protein sequence ID" value="QDS90503.1"/>
    <property type="molecule type" value="Genomic_DNA"/>
</dbReference>
<dbReference type="InterPro" id="IPR000838">
    <property type="entry name" value="RNA_pol_sigma70_ECF_CS"/>
</dbReference>
<keyword evidence="2 6" id="KW-0805">Transcription regulation</keyword>
<accession>A0A517M6L8</accession>
<dbReference type="GO" id="GO:0006352">
    <property type="term" value="P:DNA-templated transcription initiation"/>
    <property type="evidence" value="ECO:0007669"/>
    <property type="project" value="InterPro"/>
</dbReference>
<evidence type="ECO:0000313" key="10">
    <source>
        <dbReference type="Proteomes" id="UP000319557"/>
    </source>
</evidence>
<dbReference type="GO" id="GO:0003677">
    <property type="term" value="F:DNA binding"/>
    <property type="evidence" value="ECO:0007669"/>
    <property type="project" value="UniProtKB-KW"/>
</dbReference>
<dbReference type="Proteomes" id="UP000319557">
    <property type="component" value="Chromosome"/>
</dbReference>
<evidence type="ECO:0000313" key="9">
    <source>
        <dbReference type="EMBL" id="QDS90503.1"/>
    </source>
</evidence>
<dbReference type="AlphaFoldDB" id="A0A517M6L8"/>
<protein>
    <recommendedName>
        <fullName evidence="6">RNA polymerase sigma factor</fullName>
    </recommendedName>
</protein>
<dbReference type="PROSITE" id="PS01063">
    <property type="entry name" value="SIGMA70_ECF"/>
    <property type="match status" value="1"/>
</dbReference>